<feature type="transmembrane region" description="Helical" evidence="3">
    <location>
        <begin position="328"/>
        <end position="351"/>
    </location>
</feature>
<dbReference type="InterPro" id="IPR001611">
    <property type="entry name" value="Leu-rich_rpt"/>
</dbReference>
<reference evidence="4 5" key="1">
    <citation type="journal article" date="2015" name="Genome Biol. Evol.">
        <title>Comparative Genomics of a Bacterivorous Green Alga Reveals Evolutionary Causalities and Consequences of Phago-Mixotrophic Mode of Nutrition.</title>
        <authorList>
            <person name="Burns J.A."/>
            <person name="Paasch A."/>
            <person name="Narechania A."/>
            <person name="Kim E."/>
        </authorList>
    </citation>
    <scope>NUCLEOTIDE SEQUENCE [LARGE SCALE GENOMIC DNA]</scope>
    <source>
        <strain evidence="4 5">PLY_AMNH</strain>
    </source>
</reference>
<feature type="transmembrane region" description="Helical" evidence="3">
    <location>
        <begin position="399"/>
        <end position="420"/>
    </location>
</feature>
<dbReference type="GO" id="GO:0005634">
    <property type="term" value="C:nucleus"/>
    <property type="evidence" value="ECO:0007669"/>
    <property type="project" value="TreeGrafter"/>
</dbReference>
<feature type="region of interest" description="Disordered" evidence="2">
    <location>
        <begin position="34"/>
        <end position="66"/>
    </location>
</feature>
<dbReference type="Pfam" id="PF13516">
    <property type="entry name" value="LRR_6"/>
    <property type="match status" value="1"/>
</dbReference>
<gene>
    <name evidence="4" type="ORF">CYMTET_54792</name>
</gene>
<dbReference type="EMBL" id="LGRX02035403">
    <property type="protein sequence ID" value="KAK3234980.1"/>
    <property type="molecule type" value="Genomic_DNA"/>
</dbReference>
<feature type="transmembrane region" description="Helical" evidence="3">
    <location>
        <begin position="465"/>
        <end position="488"/>
    </location>
</feature>
<proteinExistence type="predicted"/>
<keyword evidence="3" id="KW-0472">Membrane</keyword>
<evidence type="ECO:0000256" key="1">
    <source>
        <dbReference type="ARBA" id="ARBA00004430"/>
    </source>
</evidence>
<feature type="region of interest" description="Disordered" evidence="2">
    <location>
        <begin position="1115"/>
        <end position="1157"/>
    </location>
</feature>
<comment type="subcellular location">
    <subcellularLocation>
        <location evidence="1">Cytoplasm</location>
        <location evidence="1">Cytoskeleton</location>
        <location evidence="1">Cilium axoneme</location>
    </subcellularLocation>
</comment>
<sequence length="1267" mass="140540">MQEPESLLRARSEPLLAPHSRECEDLATVFPQSRRRASYGDAENSCPYEMRDREHRGDDGASSKEKLTRLGQPDIMPYEVRYSKQVKLIIRSIFYVFVLVAVIWFILSVMIWSSDPAFLRHRGVVFCAVGLPVYVFWLLGWHFLYNGPVSEVTTPKSRIESLFMPGGLKIKGIKHQLAQLPKRLRMRDLPPGRYLDLMTIFDTVVGFIAPSFEEASSWRAKMDDDKGSKKTVGTVVWHIGHWLPAIGKAFLFEFSRESFRYTFPAVFATCVIGFVILFKTQGMGASTRLFIIQLFSDTLSVNYFGMIFNSMSCTFEEVDGLEKAHLDAAPTIICWTPLHLYYFIPSMLIFVPYYIFSLFGLMVVQATQTVVLIDPLFFACRTQMKMLVTLFKANFGKTWPRLILSVLLVNNVLLFLLGLHRRPHSIDLLNKAEHFGMFFATWSVMLSLLSYQLHHFSEASNLFLFLYYLGVCLVYLGFVYSVVLRYVWGYGRRTGISAANDVETPPGYIGSTGSVVVIDEPEYPPVKRRCAEEPNENWTESLRVEVHDHQLYPVEALTWKHLHTYTFGHLEVNIHNFVTLDGLSEAFPQILRQKKQGCFGRLTRTVERAQENYHLWIEHNVLKPFLPAALFTNIDLQLWGMHAEYDFTIKSKLLDQGAHDDLIDWLESVCMPNLICLEMTHIDLRMTRAVRLAKLLYPNEKKVFLSGLKTLNLEGNNLCRPIVNGDVVGQYEVAGIDALRSALGQKTACVRSVNLLRNQLTPADAEALLEVLARMTPRLHTLCGFEADAVELNLAGKPGARAHAGLGPGDALMVAAELSGAPPLSAPTIQSLTALDLSHNSCLCMEQDGFDAILGAAASIEGLQRLSLAHMQLQDRDAEAAARRLGHMRHLRDLDVSHNPIGPIGGRQLATAVLEALRRERKLETFCGVPVMGLLADATAVLDLRHQGIGVPGALVLSELLAKNANLSELSLSHNNLSSERGDEAEWFKVFRALGGAVGGCAGLKLVDLKENAMMPQDLAALLDGGALAGGVEQLDLSGNWLCGVRLEQGAHGQQGGAQVGTYDGDGIYKLGTTLVGNESLRCLVLNSNFIGQCQIRAEKPQRQKSPLLRNLAKILSRPDRDKSTGGVDSASGGQPSECCDAPIGPAGQSSSEGPAQEEACENAAVLQAFAENLAKSRVSVLHMLNNSMSPKQVLAFTECLTQCRTLQKLNISGDSVKLLSTQLESRLSIKDGEGERELEVVLEEMQKLGEDNLHASSTRVLLRLKP</sequence>
<dbReference type="GO" id="GO:0048471">
    <property type="term" value="C:perinuclear region of cytoplasm"/>
    <property type="evidence" value="ECO:0007669"/>
    <property type="project" value="TreeGrafter"/>
</dbReference>
<feature type="transmembrane region" description="Helical" evidence="3">
    <location>
        <begin position="124"/>
        <end position="144"/>
    </location>
</feature>
<feature type="transmembrane region" description="Helical" evidence="3">
    <location>
        <begin position="88"/>
        <end position="112"/>
    </location>
</feature>
<feature type="transmembrane region" description="Helical" evidence="3">
    <location>
        <begin position="358"/>
        <end position="379"/>
    </location>
</feature>
<dbReference type="GO" id="GO:0005930">
    <property type="term" value="C:axoneme"/>
    <property type="evidence" value="ECO:0007669"/>
    <property type="project" value="UniProtKB-SubCell"/>
</dbReference>
<dbReference type="Gene3D" id="3.80.10.10">
    <property type="entry name" value="Ribonuclease Inhibitor"/>
    <property type="match status" value="3"/>
</dbReference>
<dbReference type="SMART" id="SM00368">
    <property type="entry name" value="LRR_RI"/>
    <property type="match status" value="3"/>
</dbReference>
<keyword evidence="3" id="KW-0812">Transmembrane</keyword>
<dbReference type="GO" id="GO:0006913">
    <property type="term" value="P:nucleocytoplasmic transport"/>
    <property type="evidence" value="ECO:0007669"/>
    <property type="project" value="TreeGrafter"/>
</dbReference>
<feature type="transmembrane region" description="Helical" evidence="3">
    <location>
        <begin position="432"/>
        <end position="453"/>
    </location>
</feature>
<protein>
    <submittedName>
        <fullName evidence="4">Uncharacterized protein</fullName>
    </submittedName>
</protein>
<dbReference type="AlphaFoldDB" id="A0AAE0BFL6"/>
<comment type="caution">
    <text evidence="4">The sequence shown here is derived from an EMBL/GenBank/DDBJ whole genome shotgun (WGS) entry which is preliminary data.</text>
</comment>
<accession>A0AAE0BFL6</accession>
<evidence type="ECO:0000313" key="5">
    <source>
        <dbReference type="Proteomes" id="UP001190700"/>
    </source>
</evidence>
<name>A0AAE0BFL6_9CHLO</name>
<dbReference type="GO" id="GO:0005829">
    <property type="term" value="C:cytosol"/>
    <property type="evidence" value="ECO:0007669"/>
    <property type="project" value="TreeGrafter"/>
</dbReference>
<evidence type="ECO:0000256" key="3">
    <source>
        <dbReference type="SAM" id="Phobius"/>
    </source>
</evidence>
<feature type="compositionally biased region" description="Basic and acidic residues" evidence="2">
    <location>
        <begin position="49"/>
        <end position="66"/>
    </location>
</feature>
<dbReference type="PANTHER" id="PTHR24113:SF15">
    <property type="entry name" value="NACHT DOMAIN-CONTAINING PROTEIN"/>
    <property type="match status" value="1"/>
</dbReference>
<dbReference type="InterPro" id="IPR027038">
    <property type="entry name" value="RanGap"/>
</dbReference>
<keyword evidence="5" id="KW-1185">Reference proteome</keyword>
<organism evidence="4 5">
    <name type="scientific">Cymbomonas tetramitiformis</name>
    <dbReference type="NCBI Taxonomy" id="36881"/>
    <lineage>
        <taxon>Eukaryota</taxon>
        <taxon>Viridiplantae</taxon>
        <taxon>Chlorophyta</taxon>
        <taxon>Pyramimonadophyceae</taxon>
        <taxon>Pyramimonadales</taxon>
        <taxon>Pyramimonadaceae</taxon>
        <taxon>Cymbomonas</taxon>
    </lineage>
</organism>
<dbReference type="GO" id="GO:0031267">
    <property type="term" value="F:small GTPase binding"/>
    <property type="evidence" value="ECO:0007669"/>
    <property type="project" value="TreeGrafter"/>
</dbReference>
<dbReference type="InterPro" id="IPR032675">
    <property type="entry name" value="LRR_dom_sf"/>
</dbReference>
<evidence type="ECO:0000313" key="4">
    <source>
        <dbReference type="EMBL" id="KAK3234980.1"/>
    </source>
</evidence>
<dbReference type="PANTHER" id="PTHR24113">
    <property type="entry name" value="RAN GTPASE-ACTIVATING PROTEIN 1"/>
    <property type="match status" value="1"/>
</dbReference>
<dbReference type="GO" id="GO:0005096">
    <property type="term" value="F:GTPase activator activity"/>
    <property type="evidence" value="ECO:0007669"/>
    <property type="project" value="InterPro"/>
</dbReference>
<evidence type="ECO:0000256" key="2">
    <source>
        <dbReference type="SAM" id="MobiDB-lite"/>
    </source>
</evidence>
<keyword evidence="3" id="KW-1133">Transmembrane helix</keyword>
<feature type="transmembrane region" description="Helical" evidence="3">
    <location>
        <begin position="258"/>
        <end position="278"/>
    </location>
</feature>
<dbReference type="SUPFAM" id="SSF52047">
    <property type="entry name" value="RNI-like"/>
    <property type="match status" value="1"/>
</dbReference>
<dbReference type="Proteomes" id="UP001190700">
    <property type="component" value="Unassembled WGS sequence"/>
</dbReference>